<dbReference type="Proteomes" id="UP000886883">
    <property type="component" value="Unassembled WGS sequence"/>
</dbReference>
<feature type="transmembrane region" description="Helical" evidence="1">
    <location>
        <begin position="77"/>
        <end position="96"/>
    </location>
</feature>
<reference evidence="2" key="2">
    <citation type="submission" date="2021-04" db="EMBL/GenBank/DDBJ databases">
        <authorList>
            <person name="Gilroy R."/>
        </authorList>
    </citation>
    <scope>NUCLEOTIDE SEQUENCE</scope>
    <source>
        <strain evidence="2">USAMLcec3-2134</strain>
    </source>
</reference>
<name>A0A9D2MTG7_9FIRM</name>
<dbReference type="InterPro" id="IPR024529">
    <property type="entry name" value="ECF_trnsprt_substrate-spec"/>
</dbReference>
<dbReference type="EMBL" id="DWXE01000043">
    <property type="protein sequence ID" value="HJB92156.1"/>
    <property type="molecule type" value="Genomic_DNA"/>
</dbReference>
<reference evidence="2" key="1">
    <citation type="journal article" date="2021" name="PeerJ">
        <title>Extensive microbial diversity within the chicken gut microbiome revealed by metagenomics and culture.</title>
        <authorList>
            <person name="Gilroy R."/>
            <person name="Ravi A."/>
            <person name="Getino M."/>
            <person name="Pursley I."/>
            <person name="Horton D.L."/>
            <person name="Alikhan N.F."/>
            <person name="Baker D."/>
            <person name="Gharbi K."/>
            <person name="Hall N."/>
            <person name="Watson M."/>
            <person name="Adriaenssens E.M."/>
            <person name="Foster-Nyarko E."/>
            <person name="Jarju S."/>
            <person name="Secka A."/>
            <person name="Antonio M."/>
            <person name="Oren A."/>
            <person name="Chaudhuri R.R."/>
            <person name="La Ragione R."/>
            <person name="Hildebrand F."/>
            <person name="Pallen M.J."/>
        </authorList>
    </citation>
    <scope>NUCLEOTIDE SEQUENCE</scope>
    <source>
        <strain evidence="2">USAMLcec3-2134</strain>
    </source>
</reference>
<comment type="caution">
    <text evidence="2">The sequence shown here is derived from an EMBL/GenBank/DDBJ whole genome shotgun (WGS) entry which is preliminary data.</text>
</comment>
<dbReference type="Pfam" id="PF12822">
    <property type="entry name" value="ECF_trnsprt"/>
    <property type="match status" value="1"/>
</dbReference>
<proteinExistence type="predicted"/>
<protein>
    <submittedName>
        <fullName evidence="2">ECF transporter S component</fullName>
    </submittedName>
</protein>
<keyword evidence="1" id="KW-0812">Transmembrane</keyword>
<evidence type="ECO:0000313" key="3">
    <source>
        <dbReference type="Proteomes" id="UP000886883"/>
    </source>
</evidence>
<dbReference type="AlphaFoldDB" id="A0A9D2MTG7"/>
<feature type="transmembrane region" description="Helical" evidence="1">
    <location>
        <begin position="154"/>
        <end position="177"/>
    </location>
</feature>
<evidence type="ECO:0000256" key="1">
    <source>
        <dbReference type="SAM" id="Phobius"/>
    </source>
</evidence>
<gene>
    <name evidence="2" type="ORF">H9763_11925</name>
</gene>
<accession>A0A9D2MTG7</accession>
<keyword evidence="1" id="KW-1133">Transmembrane helix</keyword>
<feature type="transmembrane region" description="Helical" evidence="1">
    <location>
        <begin position="52"/>
        <end position="71"/>
    </location>
</feature>
<organism evidence="2 3">
    <name type="scientific">Candidatus Eisenbergiella merdigallinarum</name>
    <dbReference type="NCBI Taxonomy" id="2838552"/>
    <lineage>
        <taxon>Bacteria</taxon>
        <taxon>Bacillati</taxon>
        <taxon>Bacillota</taxon>
        <taxon>Clostridia</taxon>
        <taxon>Lachnospirales</taxon>
        <taxon>Lachnospiraceae</taxon>
        <taxon>Eisenbergiella</taxon>
    </lineage>
</organism>
<sequence length="188" mass="20287">MNSKTKKLAQTALLLAICLLSQYFKNLSVYITGPVINACLILCALTAGLPWAAILCVVTPITAFFIAGSPIMAGIPLMFPAIMAGNFILTFFAWFFEKKTRLRFRLPVGLMAGSVLKGLFMGLVIVGVLLPAFGNNIASHLPKPEALNGVLATARTTFSVTQLITALIGSLLAWIIWTPLKKYLKNEG</sequence>
<feature type="transmembrane region" description="Helical" evidence="1">
    <location>
        <begin position="108"/>
        <end position="134"/>
    </location>
</feature>
<keyword evidence="1" id="KW-0472">Membrane</keyword>
<dbReference type="GO" id="GO:0022857">
    <property type="term" value="F:transmembrane transporter activity"/>
    <property type="evidence" value="ECO:0007669"/>
    <property type="project" value="InterPro"/>
</dbReference>
<dbReference type="Gene3D" id="1.10.1760.20">
    <property type="match status" value="1"/>
</dbReference>
<evidence type="ECO:0000313" key="2">
    <source>
        <dbReference type="EMBL" id="HJB92156.1"/>
    </source>
</evidence>